<name>K0INN9_NITGG</name>
<dbReference type="EMBL" id="CP002408">
    <property type="protein sequence ID" value="AFU59704.1"/>
    <property type="molecule type" value="Genomic_DNA"/>
</dbReference>
<accession>K0INN9</accession>
<protein>
    <submittedName>
        <fullName evidence="1">Uncharacterized protein</fullName>
    </submittedName>
</protein>
<dbReference type="Proteomes" id="UP000008037">
    <property type="component" value="Chromosome"/>
</dbReference>
<dbReference type="InParanoid" id="K0INN9"/>
<proteinExistence type="predicted"/>
<reference evidence="1 2" key="1">
    <citation type="journal article" date="2012" name="Environ. Microbiol.">
        <title>The genome of the ammonia-oxidizing Candidatus Nitrososphaera gargensis: insights into metabolic versatility and environmental adaptations.</title>
        <authorList>
            <person name="Spang A."/>
            <person name="Poehlein A."/>
            <person name="Offre P."/>
            <person name="Zumbragel S."/>
            <person name="Haider S."/>
            <person name="Rychlik N."/>
            <person name="Nowka B."/>
            <person name="Schmeisser C."/>
            <person name="Lebedeva E.V."/>
            <person name="Rattei T."/>
            <person name="Bohm C."/>
            <person name="Schmid M."/>
            <person name="Galushko A."/>
            <person name="Hatzenpichler R."/>
            <person name="Weinmaier T."/>
            <person name="Daniel R."/>
            <person name="Schleper C."/>
            <person name="Spieck E."/>
            <person name="Streit W."/>
            <person name="Wagner M."/>
        </authorList>
    </citation>
    <scope>NUCLEOTIDE SEQUENCE [LARGE SCALE GENOMIC DNA]</scope>
    <source>
        <strain evidence="2">Ga9.2</strain>
    </source>
</reference>
<dbReference type="BioCyc" id="CNIT1237085:G1324-2783-MONOMER"/>
<dbReference type="KEGG" id="nga:Ngar_c27830"/>
<dbReference type="HOGENOM" id="CLU_2893371_0_0_2"/>
<organism evidence="1 2">
    <name type="scientific">Nitrososphaera gargensis (strain Ga9.2)</name>
    <dbReference type="NCBI Taxonomy" id="1237085"/>
    <lineage>
        <taxon>Archaea</taxon>
        <taxon>Nitrososphaerota</taxon>
        <taxon>Nitrososphaeria</taxon>
        <taxon>Nitrososphaerales</taxon>
        <taxon>Nitrososphaeraceae</taxon>
        <taxon>Nitrososphaera</taxon>
    </lineage>
</organism>
<evidence type="ECO:0000313" key="2">
    <source>
        <dbReference type="Proteomes" id="UP000008037"/>
    </source>
</evidence>
<evidence type="ECO:0000313" key="1">
    <source>
        <dbReference type="EMBL" id="AFU59704.1"/>
    </source>
</evidence>
<gene>
    <name evidence="1" type="ordered locus">Ngar_c27830</name>
</gene>
<sequence length="62" mass="7340">MNAMHTDTINLVRLKQLAIKYLDQDSAFRHLLLAEPDEVPFQEGVIKLMVYSRLFEFELKKM</sequence>
<dbReference type="AlphaFoldDB" id="K0INN9"/>
<dbReference type="STRING" id="1237085.Ngar_c27830"/>
<keyword evidence="2" id="KW-1185">Reference proteome</keyword>